<evidence type="ECO:0000313" key="5">
    <source>
        <dbReference type="EMBL" id="PQA85949.1"/>
    </source>
</evidence>
<dbReference type="RefSeq" id="WP_104831162.1">
    <property type="nucleotide sequence ID" value="NZ_PJCH01000015.1"/>
</dbReference>
<dbReference type="SUPFAM" id="SSF51316">
    <property type="entry name" value="Mss4-like"/>
    <property type="match status" value="1"/>
</dbReference>
<dbReference type="InterPro" id="IPR011057">
    <property type="entry name" value="Mss4-like_sf"/>
</dbReference>
<feature type="domain" description="CENP-V/GFA" evidence="4">
    <location>
        <begin position="6"/>
        <end position="118"/>
    </location>
</feature>
<dbReference type="InterPro" id="IPR006913">
    <property type="entry name" value="CENP-V/GFA"/>
</dbReference>
<dbReference type="GO" id="GO:0046872">
    <property type="term" value="F:metal ion binding"/>
    <property type="evidence" value="ECO:0007669"/>
    <property type="project" value="UniProtKB-KW"/>
</dbReference>
<protein>
    <submittedName>
        <fullName evidence="5">Aldehyde-activating protein</fullName>
    </submittedName>
</protein>
<evidence type="ECO:0000256" key="2">
    <source>
        <dbReference type="ARBA" id="ARBA00022723"/>
    </source>
</evidence>
<evidence type="ECO:0000256" key="3">
    <source>
        <dbReference type="ARBA" id="ARBA00022833"/>
    </source>
</evidence>
<dbReference type="InterPro" id="IPR052355">
    <property type="entry name" value="CENP-V-like"/>
</dbReference>
<dbReference type="Gene3D" id="2.170.150.70">
    <property type="match status" value="1"/>
</dbReference>
<dbReference type="PANTHER" id="PTHR28620">
    <property type="entry name" value="CENTROMERE PROTEIN V"/>
    <property type="match status" value="1"/>
</dbReference>
<reference evidence="5 6" key="1">
    <citation type="submission" date="2017-12" db="EMBL/GenBank/DDBJ databases">
        <authorList>
            <person name="Hurst M.R.H."/>
        </authorList>
    </citation>
    <scope>NUCLEOTIDE SEQUENCE [LARGE SCALE GENOMIC DNA]</scope>
    <source>
        <strain evidence="5 6">SY-3-19</strain>
    </source>
</reference>
<evidence type="ECO:0000256" key="1">
    <source>
        <dbReference type="ARBA" id="ARBA00005495"/>
    </source>
</evidence>
<dbReference type="AlphaFoldDB" id="A0A2S7K0B6"/>
<dbReference type="OrthoDB" id="9805575at2"/>
<gene>
    <name evidence="5" type="ORF">CW354_16310</name>
</gene>
<keyword evidence="3" id="KW-0862">Zinc</keyword>
<keyword evidence="2" id="KW-0479">Metal-binding</keyword>
<evidence type="ECO:0000259" key="4">
    <source>
        <dbReference type="PROSITE" id="PS51891"/>
    </source>
</evidence>
<keyword evidence="6" id="KW-1185">Reference proteome</keyword>
<dbReference type="PANTHER" id="PTHR28620:SF1">
    <property type="entry name" value="CENP-V_GFA DOMAIN-CONTAINING PROTEIN"/>
    <property type="match status" value="1"/>
</dbReference>
<dbReference type="EMBL" id="PJCH01000015">
    <property type="protein sequence ID" value="PQA85949.1"/>
    <property type="molecule type" value="Genomic_DNA"/>
</dbReference>
<name>A0A2S7K0B6_9PROT</name>
<accession>A0A2S7K0B6</accession>
<sequence>MSRSVKKGGCHCGAVTWEAALPDEIVADECNCSICQMIGFLHVIAPRSKFRLLTGEDKLTEYLFNTGVAKHWFCKICGVKSFYIPRSNPDGYALNLRCMDREQFAKVTIQPFDGQHWEEHAGRLAHLSKE</sequence>
<comment type="caution">
    <text evidence="5">The sequence shown here is derived from an EMBL/GenBank/DDBJ whole genome shotgun (WGS) entry which is preliminary data.</text>
</comment>
<dbReference type="GO" id="GO:0016846">
    <property type="term" value="F:carbon-sulfur lyase activity"/>
    <property type="evidence" value="ECO:0007669"/>
    <property type="project" value="InterPro"/>
</dbReference>
<dbReference type="PROSITE" id="PS51891">
    <property type="entry name" value="CENP_V_GFA"/>
    <property type="match status" value="1"/>
</dbReference>
<dbReference type="Pfam" id="PF04828">
    <property type="entry name" value="GFA"/>
    <property type="match status" value="1"/>
</dbReference>
<proteinExistence type="inferred from homology"/>
<dbReference type="Proteomes" id="UP000239504">
    <property type="component" value="Unassembled WGS sequence"/>
</dbReference>
<evidence type="ECO:0000313" key="6">
    <source>
        <dbReference type="Proteomes" id="UP000239504"/>
    </source>
</evidence>
<comment type="similarity">
    <text evidence="1">Belongs to the Gfa family.</text>
</comment>
<organism evidence="5 6">
    <name type="scientific">Hyphococcus luteus</name>
    <dbReference type="NCBI Taxonomy" id="2058213"/>
    <lineage>
        <taxon>Bacteria</taxon>
        <taxon>Pseudomonadati</taxon>
        <taxon>Pseudomonadota</taxon>
        <taxon>Alphaproteobacteria</taxon>
        <taxon>Parvularculales</taxon>
        <taxon>Parvularculaceae</taxon>
        <taxon>Hyphococcus</taxon>
    </lineage>
</organism>